<dbReference type="KEGG" id="upv:EJN92_15780"/>
<reference evidence="2 3" key="1">
    <citation type="journal article" date="2011" name="Int. J. Syst. Evol. Microbiol.">
        <title>Description of Undibacterium oligocarboniphilum sp. nov., isolated from purified water, and Undibacterium pigrum strain CCUG 49012 as the type strain of Undibacterium parvum sp. nov., and emended descriptions of the genus Undibacterium and the species Undibacterium pigrum.</title>
        <authorList>
            <person name="Eder W."/>
            <person name="Wanner G."/>
            <person name="Ludwig W."/>
            <person name="Busse H.J."/>
            <person name="Ziemke-Kageler F."/>
            <person name="Lang E."/>
        </authorList>
    </citation>
    <scope>NUCLEOTIDE SEQUENCE [LARGE SCALE GENOMIC DNA]</scope>
    <source>
        <strain evidence="2 3">DSM 23061</strain>
    </source>
</reference>
<keyword evidence="1" id="KW-0812">Transmembrane</keyword>
<name>A0A3S9HML0_9BURK</name>
<dbReference type="Proteomes" id="UP000275663">
    <property type="component" value="Chromosome"/>
</dbReference>
<accession>A0A3S9HML0</accession>
<keyword evidence="3" id="KW-1185">Reference proteome</keyword>
<keyword evidence="1" id="KW-1133">Transmembrane helix</keyword>
<evidence type="ECO:0000313" key="2">
    <source>
        <dbReference type="EMBL" id="AZP13324.1"/>
    </source>
</evidence>
<dbReference type="AlphaFoldDB" id="A0A3S9HML0"/>
<feature type="transmembrane region" description="Helical" evidence="1">
    <location>
        <begin position="34"/>
        <end position="55"/>
    </location>
</feature>
<gene>
    <name evidence="2" type="ORF">EJN92_15780</name>
</gene>
<keyword evidence="1" id="KW-0472">Membrane</keyword>
<evidence type="ECO:0000256" key="1">
    <source>
        <dbReference type="SAM" id="Phobius"/>
    </source>
</evidence>
<organism evidence="2 3">
    <name type="scientific">Undibacterium parvum</name>
    <dbReference type="NCBI Taxonomy" id="401471"/>
    <lineage>
        <taxon>Bacteria</taxon>
        <taxon>Pseudomonadati</taxon>
        <taxon>Pseudomonadota</taxon>
        <taxon>Betaproteobacteria</taxon>
        <taxon>Burkholderiales</taxon>
        <taxon>Oxalobacteraceae</taxon>
        <taxon>Undibacterium</taxon>
    </lineage>
</organism>
<dbReference type="EMBL" id="CP034464">
    <property type="protein sequence ID" value="AZP13324.1"/>
    <property type="molecule type" value="Genomic_DNA"/>
</dbReference>
<evidence type="ECO:0000313" key="3">
    <source>
        <dbReference type="Proteomes" id="UP000275663"/>
    </source>
</evidence>
<proteinExistence type="predicted"/>
<dbReference type="RefSeq" id="WP_126128697.1">
    <property type="nucleotide sequence ID" value="NZ_CP034464.1"/>
</dbReference>
<sequence length="106" mass="12229">MKFQIQATPLRIFHALLQAYWPARRMEYARWRHAVFDLLWLGLVYISVVAVRLLAGGRPAATPFSCFAKKRKQKKATQSRCPAGTRLCRSKNGKRSKLATLKQLHF</sequence>
<protein>
    <submittedName>
        <fullName evidence="2">Uncharacterized protein</fullName>
    </submittedName>
</protein>
<dbReference type="OrthoDB" id="8781762at2"/>